<gene>
    <name evidence="2" type="ORF">ACH5RR_031754</name>
</gene>
<organism evidence="2 3">
    <name type="scientific">Cinchona calisaya</name>
    <dbReference type="NCBI Taxonomy" id="153742"/>
    <lineage>
        <taxon>Eukaryota</taxon>
        <taxon>Viridiplantae</taxon>
        <taxon>Streptophyta</taxon>
        <taxon>Embryophyta</taxon>
        <taxon>Tracheophyta</taxon>
        <taxon>Spermatophyta</taxon>
        <taxon>Magnoliopsida</taxon>
        <taxon>eudicotyledons</taxon>
        <taxon>Gunneridae</taxon>
        <taxon>Pentapetalae</taxon>
        <taxon>asterids</taxon>
        <taxon>lamiids</taxon>
        <taxon>Gentianales</taxon>
        <taxon>Rubiaceae</taxon>
        <taxon>Cinchonoideae</taxon>
        <taxon>Cinchoneae</taxon>
        <taxon>Cinchona</taxon>
    </lineage>
</organism>
<proteinExistence type="predicted"/>
<dbReference type="Pfam" id="PF00646">
    <property type="entry name" value="F-box"/>
    <property type="match status" value="1"/>
</dbReference>
<dbReference type="Gene3D" id="1.20.1280.50">
    <property type="match status" value="1"/>
</dbReference>
<dbReference type="InterPro" id="IPR001810">
    <property type="entry name" value="F-box_dom"/>
</dbReference>
<dbReference type="PROSITE" id="PS50181">
    <property type="entry name" value="FBOX"/>
    <property type="match status" value="1"/>
</dbReference>
<evidence type="ECO:0000313" key="3">
    <source>
        <dbReference type="Proteomes" id="UP001630127"/>
    </source>
</evidence>
<dbReference type="PANTHER" id="PTHR31672">
    <property type="entry name" value="BNACNNG10540D PROTEIN"/>
    <property type="match status" value="1"/>
</dbReference>
<dbReference type="SUPFAM" id="SSF50965">
    <property type="entry name" value="Galactose oxidase, central domain"/>
    <property type="match status" value="1"/>
</dbReference>
<dbReference type="AlphaFoldDB" id="A0ABD2YKK4"/>
<dbReference type="InterPro" id="IPR006527">
    <property type="entry name" value="F-box-assoc_dom_typ1"/>
</dbReference>
<reference evidence="2 3" key="1">
    <citation type="submission" date="2024-11" db="EMBL/GenBank/DDBJ databases">
        <title>A near-complete genome assembly of Cinchona calisaya.</title>
        <authorList>
            <person name="Lian D.C."/>
            <person name="Zhao X.W."/>
            <person name="Wei L."/>
        </authorList>
    </citation>
    <scope>NUCLEOTIDE SEQUENCE [LARGE SCALE GENOMIC DNA]</scope>
    <source>
        <tissue evidence="2">Nenye</tissue>
    </source>
</reference>
<dbReference type="PANTHER" id="PTHR31672:SF13">
    <property type="entry name" value="F-BOX PROTEIN CPR30-LIKE"/>
    <property type="match status" value="1"/>
</dbReference>
<dbReference type="InterPro" id="IPR017451">
    <property type="entry name" value="F-box-assoc_interact_dom"/>
</dbReference>
<feature type="domain" description="F-box" evidence="1">
    <location>
        <begin position="16"/>
        <end position="62"/>
    </location>
</feature>
<evidence type="ECO:0000313" key="2">
    <source>
        <dbReference type="EMBL" id="KAL3506372.1"/>
    </source>
</evidence>
<dbReference type="NCBIfam" id="TIGR01640">
    <property type="entry name" value="F_box_assoc_1"/>
    <property type="match status" value="1"/>
</dbReference>
<dbReference type="InterPro" id="IPR011043">
    <property type="entry name" value="Gal_Oxase/kelch_b-propeller"/>
</dbReference>
<sequence>MEENPSSSTPIQELDTVISPSFPHELLVEILSRLPVKSLVKFKCVSRTWLSLISSSQFIKTHLEISSNKDDFHHRGMIFNYPYAPPISPPHLKQCSLQSALDAPSVNEVIGIDFSVNGRYALVWVVGCFDGLVCIASVRNGLFLWNPSIRKSKKLPDMNVKYNSGRSILFGFGYDKLNDDYKVVGIFCVFSGAAVSKTLVEVYSLKTDSWKRIEDFKGGFPFDFGKYVNGKLHWATRNDFKSRKHSWKIVSLDLGNETYGEVERLDYGEGVDHWSFDVLGGCLSVLCNYKRIRADVWVMKEYGVRDSWTKVISIPYLDSPAEYRYNRPICLLRNGEILLNYGSRLVLYNPRNNTFKFSQINNFQKVNMYVESLVSPNACGGGQRQHHY</sequence>
<comment type="caution">
    <text evidence="2">The sequence shown here is derived from an EMBL/GenBank/DDBJ whole genome shotgun (WGS) entry which is preliminary data.</text>
</comment>
<name>A0ABD2YKK4_9GENT</name>
<dbReference type="SMART" id="SM00256">
    <property type="entry name" value="FBOX"/>
    <property type="match status" value="1"/>
</dbReference>
<dbReference type="CDD" id="cd22157">
    <property type="entry name" value="F-box_AtFBW1-like"/>
    <property type="match status" value="1"/>
</dbReference>
<dbReference type="InterPro" id="IPR050796">
    <property type="entry name" value="SCF_F-box_component"/>
</dbReference>
<dbReference type="EMBL" id="JBJUIK010000013">
    <property type="protein sequence ID" value="KAL3506372.1"/>
    <property type="molecule type" value="Genomic_DNA"/>
</dbReference>
<accession>A0ABD2YKK4</accession>
<dbReference type="InterPro" id="IPR036047">
    <property type="entry name" value="F-box-like_dom_sf"/>
</dbReference>
<keyword evidence="3" id="KW-1185">Reference proteome</keyword>
<dbReference type="Proteomes" id="UP001630127">
    <property type="component" value="Unassembled WGS sequence"/>
</dbReference>
<protein>
    <recommendedName>
        <fullName evidence="1">F-box domain-containing protein</fullName>
    </recommendedName>
</protein>
<dbReference type="SUPFAM" id="SSF81383">
    <property type="entry name" value="F-box domain"/>
    <property type="match status" value="1"/>
</dbReference>
<dbReference type="Pfam" id="PF07734">
    <property type="entry name" value="FBA_1"/>
    <property type="match status" value="1"/>
</dbReference>
<evidence type="ECO:0000259" key="1">
    <source>
        <dbReference type="PROSITE" id="PS50181"/>
    </source>
</evidence>